<dbReference type="EMBL" id="CP103216">
    <property type="protein sequence ID" value="UVR55288.1"/>
    <property type="molecule type" value="Genomic_DNA"/>
</dbReference>
<dbReference type="AlphaFoldDB" id="A0AAQ2NAM5"/>
<protein>
    <submittedName>
        <fullName evidence="2">Uncharacterized protein</fullName>
    </submittedName>
</protein>
<gene>
    <name evidence="2" type="ORF">NXX45_16295</name>
</gene>
<dbReference type="Proteomes" id="UP001060330">
    <property type="component" value="Chromosome"/>
</dbReference>
<organism evidence="2 3">
    <name type="scientific">Bacteroides fragilis</name>
    <dbReference type="NCBI Taxonomy" id="817"/>
    <lineage>
        <taxon>Bacteria</taxon>
        <taxon>Pseudomonadati</taxon>
        <taxon>Bacteroidota</taxon>
        <taxon>Bacteroidia</taxon>
        <taxon>Bacteroidales</taxon>
        <taxon>Bacteroidaceae</taxon>
        <taxon>Bacteroides</taxon>
    </lineage>
</organism>
<accession>A0AAQ2NAM5</accession>
<evidence type="ECO:0000313" key="3">
    <source>
        <dbReference type="Proteomes" id="UP001060330"/>
    </source>
</evidence>
<reference evidence="2" key="1">
    <citation type="submission" date="2022-08" db="EMBL/GenBank/DDBJ databases">
        <title>Genome Sequencing of Bacteroides fragilis Group Isolates with Nanopore Technology.</title>
        <authorList>
            <person name="Tisza M.J."/>
            <person name="Smith D."/>
            <person name="Dekker J.P."/>
        </authorList>
    </citation>
    <scope>NUCLEOTIDE SEQUENCE</scope>
    <source>
        <strain evidence="2">BFG-70</strain>
    </source>
</reference>
<proteinExistence type="predicted"/>
<evidence type="ECO:0000313" key="2">
    <source>
        <dbReference type="EMBL" id="UVR55288.1"/>
    </source>
</evidence>
<feature type="region of interest" description="Disordered" evidence="1">
    <location>
        <begin position="205"/>
        <end position="234"/>
    </location>
</feature>
<sequence>MSEAEFAGMHRKAHHIPSKAEQPVSPAPVRMYADDLLIALASRLGVTVEKLVSDDFVKERLSQSPDTEQVRGLKKELENAQSKYSEAPETVRKAIRFREEFPFLRQPDCPDELKVLVADMFSAYDLYRESHRMLVETPDDVATGETYLWAKTAVENFLENRQMWEELEYYKNNGEILGKAQAMRQAREKQEISSLTDLELSKQLGNAKSNISKGKNELEKAPDEEKRAKAMEKTLKWTERKNLLEAEMESRKKN</sequence>
<name>A0AAQ2NAM5_BACFG</name>
<feature type="region of interest" description="Disordered" evidence="1">
    <location>
        <begin position="1"/>
        <end position="23"/>
    </location>
</feature>
<feature type="compositionally biased region" description="Basic and acidic residues" evidence="1">
    <location>
        <begin position="214"/>
        <end position="234"/>
    </location>
</feature>
<evidence type="ECO:0000256" key="1">
    <source>
        <dbReference type="SAM" id="MobiDB-lite"/>
    </source>
</evidence>